<dbReference type="CDD" id="cd00757">
    <property type="entry name" value="ThiF_MoeB_HesA_family"/>
    <property type="match status" value="1"/>
</dbReference>
<gene>
    <name evidence="2" type="ORF">OW729_02780</name>
</gene>
<feature type="domain" description="THIF-type NAD/FAD binding fold" evidence="1">
    <location>
        <begin position="6"/>
        <end position="233"/>
    </location>
</feature>
<accession>A0ABT4D755</accession>
<dbReference type="RefSeq" id="WP_268059911.1">
    <property type="nucleotide sequence ID" value="NZ_JAPQFJ010000002.1"/>
</dbReference>
<dbReference type="PANTHER" id="PTHR43267:SF1">
    <property type="entry name" value="TRNA THREONYLCARBAMOYLADENOSINE DEHYDRATASE"/>
    <property type="match status" value="1"/>
</dbReference>
<sequence length="236" mass="26817">MLKKYIRNMNTLTRKELELLKNYKVCVIGCGRIGGYVIDMLGKIGLGYMKVVDYDIFTKDNCNRKILYDGNSIGKYKSVEAAKRMKKINESVKVNPVVDEFNKRNAEKIIGNCNVVIDALNNINSRLILQDTCEKLNIPLVHGGIGEWYGEICTILPGDRTFNFIYNNYDDKENNNIDGVEKWKVSYSCIPSLIASIQVSEVIKLCVGKGELLRKKVLFIDLLGNEYNIIKLEKSS</sequence>
<evidence type="ECO:0000313" key="2">
    <source>
        <dbReference type="EMBL" id="MCY6957528.1"/>
    </source>
</evidence>
<proteinExistence type="predicted"/>
<name>A0ABT4D755_9CLOT</name>
<dbReference type="InterPro" id="IPR035985">
    <property type="entry name" value="Ubiquitin-activating_enz"/>
</dbReference>
<dbReference type="EMBL" id="JAPQFJ010000002">
    <property type="protein sequence ID" value="MCY6957528.1"/>
    <property type="molecule type" value="Genomic_DNA"/>
</dbReference>
<comment type="caution">
    <text evidence="2">The sequence shown here is derived from an EMBL/GenBank/DDBJ whole genome shotgun (WGS) entry which is preliminary data.</text>
</comment>
<dbReference type="Gene3D" id="3.40.50.720">
    <property type="entry name" value="NAD(P)-binding Rossmann-like Domain"/>
    <property type="match status" value="1"/>
</dbReference>
<evidence type="ECO:0000259" key="1">
    <source>
        <dbReference type="Pfam" id="PF00899"/>
    </source>
</evidence>
<organism evidence="2 3">
    <name type="scientific">Clostridium brassicae</name>
    <dbReference type="NCBI Taxonomy" id="2999072"/>
    <lineage>
        <taxon>Bacteria</taxon>
        <taxon>Bacillati</taxon>
        <taxon>Bacillota</taxon>
        <taxon>Clostridia</taxon>
        <taxon>Eubacteriales</taxon>
        <taxon>Clostridiaceae</taxon>
        <taxon>Clostridium</taxon>
    </lineage>
</organism>
<dbReference type="PANTHER" id="PTHR43267">
    <property type="entry name" value="TRNA THREONYLCARBAMOYLADENOSINE DEHYDRATASE"/>
    <property type="match status" value="1"/>
</dbReference>
<evidence type="ECO:0000313" key="3">
    <source>
        <dbReference type="Proteomes" id="UP001144612"/>
    </source>
</evidence>
<dbReference type="Proteomes" id="UP001144612">
    <property type="component" value="Unassembled WGS sequence"/>
</dbReference>
<dbReference type="InterPro" id="IPR000594">
    <property type="entry name" value="ThiF_NAD_FAD-bd"/>
</dbReference>
<dbReference type="Pfam" id="PF00899">
    <property type="entry name" value="ThiF"/>
    <property type="match status" value="1"/>
</dbReference>
<reference evidence="2" key="1">
    <citation type="submission" date="2022-12" db="EMBL/GenBank/DDBJ databases">
        <title>Clostridium sp. nov., isolated from industrial wastewater.</title>
        <authorList>
            <person name="Jiayan W."/>
        </authorList>
    </citation>
    <scope>NUCLEOTIDE SEQUENCE</scope>
    <source>
        <strain evidence="2">ZC22-4</strain>
    </source>
</reference>
<keyword evidence="3" id="KW-1185">Reference proteome</keyword>
<protein>
    <submittedName>
        <fullName evidence="2">HesA/MoeB/ThiF family protein</fullName>
    </submittedName>
</protein>
<dbReference type="InterPro" id="IPR045886">
    <property type="entry name" value="ThiF/MoeB/HesA"/>
</dbReference>
<dbReference type="SUPFAM" id="SSF69572">
    <property type="entry name" value="Activating enzymes of the ubiquitin-like proteins"/>
    <property type="match status" value="1"/>
</dbReference>